<evidence type="ECO:0000256" key="8">
    <source>
        <dbReference type="ARBA" id="ARBA00023136"/>
    </source>
</evidence>
<feature type="transmembrane region" description="Helical" evidence="10">
    <location>
        <begin position="241"/>
        <end position="257"/>
    </location>
</feature>
<comment type="caution">
    <text evidence="13">The sequence shown here is derived from an EMBL/GenBank/DDBJ whole genome shotgun (WGS) entry which is preliminary data.</text>
</comment>
<dbReference type="GO" id="GO:0017004">
    <property type="term" value="P:cytochrome complex assembly"/>
    <property type="evidence" value="ECO:0007669"/>
    <property type="project" value="UniProtKB-KW"/>
</dbReference>
<sequence>MIEAGHFAAFLALILSFFQAGQGLMGQRRAAGLSAIVAFGAMTFSFVTLIVAFATSDFSVQLVAANSHTLKPFVYKIAGTWGNHEGSMALWCLVGIGFGAVAAKLLATGRPKFEARALGVQGLLNGGALLYLLLASSPFTRLDPAPLQGAGLNPLLQDPALAAHPPMLYLGYVGYSFVFALAAAGLIEGRIDRVWARTARVWALAAFVPLTLGIALGSYWAYYELGWGGWWFWDPVENASLMPWLIGAALLHSVIVTEKRGSFGVWTALLAVLAFCFSMLGAFLVRSGVLTSVHAFAVDPLRGSLLLAGLLVFGGAALILFALRAGKLEAGPGWTTGSREGALMGNNLVLIVATATVLLGTLFPLIAEAAGQTMSVGEPYFNLTFTPIMSLALIALPVVQAWSWGKADLSSLWKWGAAFAGIVAVFWLAGIGPFDIPLLAGIGLAIAVWLIAGAAMEIWRRAKTAKRLGKMPARVWGMTLAHAGLGFFVLGAVLETSGRAHTTIALQEGQATSVAGWQLTLDDVESIEGPNWYAERATLTARRGGTVAELQPHKRFYPAAQMPTTETAIHKTGLADLYVALGDGRRNTQGETRWTFEVFLNPFIDLIYLGTILIGLGALLSMFGRKTRVKEAEA</sequence>
<keyword evidence="14" id="KW-1185">Reference proteome</keyword>
<dbReference type="RefSeq" id="WP_119380716.1">
    <property type="nucleotide sequence ID" value="NZ_QWGB01000014.1"/>
</dbReference>
<feature type="transmembrane region" description="Helical" evidence="10">
    <location>
        <begin position="436"/>
        <end position="455"/>
    </location>
</feature>
<keyword evidence="8 10" id="KW-0472">Membrane</keyword>
<dbReference type="GO" id="GO:0016829">
    <property type="term" value="F:lyase activity"/>
    <property type="evidence" value="ECO:0007669"/>
    <property type="project" value="UniProtKB-KW"/>
</dbReference>
<evidence type="ECO:0000256" key="9">
    <source>
        <dbReference type="ARBA" id="ARBA00037230"/>
    </source>
</evidence>
<evidence type="ECO:0000256" key="3">
    <source>
        <dbReference type="ARBA" id="ARBA00022475"/>
    </source>
</evidence>
<feature type="transmembrane region" description="Helical" evidence="10">
    <location>
        <begin position="379"/>
        <end position="399"/>
    </location>
</feature>
<feature type="transmembrane region" description="Helical" evidence="10">
    <location>
        <begin position="475"/>
        <end position="494"/>
    </location>
</feature>
<dbReference type="InterPro" id="IPR003567">
    <property type="entry name" value="Cyt_c_biogenesis"/>
</dbReference>
<dbReference type="PRINTS" id="PR01410">
    <property type="entry name" value="CCBIOGENESIS"/>
</dbReference>
<feature type="transmembrane region" description="Helical" evidence="10">
    <location>
        <begin position="606"/>
        <end position="624"/>
    </location>
</feature>
<evidence type="ECO:0000259" key="12">
    <source>
        <dbReference type="Pfam" id="PF16327"/>
    </source>
</evidence>
<dbReference type="PRINTS" id="PR01411">
    <property type="entry name" value="CCMFBIOGNSIS"/>
</dbReference>
<feature type="transmembrane region" description="Helical" evidence="10">
    <location>
        <begin position="264"/>
        <end position="285"/>
    </location>
</feature>
<keyword evidence="5 10" id="KW-0812">Transmembrane</keyword>
<dbReference type="PANTHER" id="PTHR43653:SF1">
    <property type="entry name" value="CYTOCHROME C-TYPE BIOGENESIS PROTEIN CCMF"/>
    <property type="match status" value="1"/>
</dbReference>
<feature type="transmembrane region" description="Helical" evidence="10">
    <location>
        <begin position="347"/>
        <end position="367"/>
    </location>
</feature>
<dbReference type="InterPro" id="IPR032523">
    <property type="entry name" value="CcmF_C"/>
</dbReference>
<feature type="domain" description="Cytochrome c assembly protein" evidence="11">
    <location>
        <begin position="81"/>
        <end position="287"/>
    </location>
</feature>
<feature type="transmembrane region" description="Helical" evidence="10">
    <location>
        <begin position="118"/>
        <end position="139"/>
    </location>
</feature>
<dbReference type="InterPro" id="IPR002541">
    <property type="entry name" value="Cyt_c_assembly"/>
</dbReference>
<evidence type="ECO:0000259" key="11">
    <source>
        <dbReference type="Pfam" id="PF01578"/>
    </source>
</evidence>
<evidence type="ECO:0000313" key="14">
    <source>
        <dbReference type="Proteomes" id="UP000265431"/>
    </source>
</evidence>
<dbReference type="Pfam" id="PF01578">
    <property type="entry name" value="Cytochrom_C_asm"/>
    <property type="match status" value="1"/>
</dbReference>
<evidence type="ECO:0000256" key="7">
    <source>
        <dbReference type="ARBA" id="ARBA00022989"/>
    </source>
</evidence>
<dbReference type="Proteomes" id="UP000265431">
    <property type="component" value="Unassembled WGS sequence"/>
</dbReference>
<accession>A0A399QS52</accession>
<dbReference type="PANTHER" id="PTHR43653">
    <property type="entry name" value="CYTOCHROME C ASSEMBLY PROTEIN-RELATED"/>
    <property type="match status" value="1"/>
</dbReference>
<feature type="transmembrane region" description="Helical" evidence="10">
    <location>
        <begin position="199"/>
        <end position="221"/>
    </location>
</feature>
<feature type="transmembrane region" description="Helical" evidence="10">
    <location>
        <begin position="411"/>
        <end position="430"/>
    </location>
</feature>
<proteinExistence type="inferred from homology"/>
<feature type="transmembrane region" description="Helical" evidence="10">
    <location>
        <begin position="88"/>
        <end position="106"/>
    </location>
</feature>
<dbReference type="AlphaFoldDB" id="A0A399QS52"/>
<evidence type="ECO:0000313" key="13">
    <source>
        <dbReference type="EMBL" id="RIJ20399.1"/>
    </source>
</evidence>
<evidence type="ECO:0000256" key="6">
    <source>
        <dbReference type="ARBA" id="ARBA00022748"/>
    </source>
</evidence>
<comment type="subcellular location">
    <subcellularLocation>
        <location evidence="1">Cell inner membrane</location>
        <topology evidence="1">Multi-pass membrane protein</topology>
    </subcellularLocation>
</comment>
<name>A0A399QS52_9PROT</name>
<feature type="domain" description="Cytochrome c-type biogenesis protein CcmF C-terminal" evidence="12">
    <location>
        <begin position="307"/>
        <end position="625"/>
    </location>
</feature>
<evidence type="ECO:0000256" key="10">
    <source>
        <dbReference type="SAM" id="Phobius"/>
    </source>
</evidence>
<dbReference type="GO" id="GO:0015232">
    <property type="term" value="F:heme transmembrane transporter activity"/>
    <property type="evidence" value="ECO:0007669"/>
    <property type="project" value="InterPro"/>
</dbReference>
<feature type="transmembrane region" description="Helical" evidence="10">
    <location>
        <begin position="167"/>
        <end position="187"/>
    </location>
</feature>
<keyword evidence="3" id="KW-1003">Cell membrane</keyword>
<comment type="function">
    <text evidence="9">Required for the biogenesis of c-type cytochromes. Possible subunit of a heme lyase.</text>
</comment>
<reference evidence="13 14" key="1">
    <citation type="submission" date="2018-08" db="EMBL/GenBank/DDBJ databases">
        <title>Henriciella mobilis sp. nov., isolated from seawater.</title>
        <authorList>
            <person name="Cheng H."/>
            <person name="Wu Y.-H."/>
            <person name="Xu X.-W."/>
            <person name="Guo L.-L."/>
        </authorList>
    </citation>
    <scope>NUCLEOTIDE SEQUENCE [LARGE SCALE GENOMIC DNA]</scope>
    <source>
        <strain evidence="13 14">CCUG66934</strain>
    </source>
</reference>
<evidence type="ECO:0000256" key="1">
    <source>
        <dbReference type="ARBA" id="ARBA00004429"/>
    </source>
</evidence>
<dbReference type="OrthoDB" id="9761451at2"/>
<keyword evidence="6" id="KW-0201">Cytochrome c-type biogenesis</keyword>
<dbReference type="InterPro" id="IPR003568">
    <property type="entry name" value="Cyt_c_biogenesis_CcmF"/>
</dbReference>
<evidence type="ECO:0000256" key="4">
    <source>
        <dbReference type="ARBA" id="ARBA00022519"/>
    </source>
</evidence>
<keyword evidence="13" id="KW-0456">Lyase</keyword>
<keyword evidence="4" id="KW-0997">Cell inner membrane</keyword>
<dbReference type="EMBL" id="QWGB01000014">
    <property type="protein sequence ID" value="RIJ20399.1"/>
    <property type="molecule type" value="Genomic_DNA"/>
</dbReference>
<dbReference type="Pfam" id="PF16327">
    <property type="entry name" value="CcmF_C"/>
    <property type="match status" value="1"/>
</dbReference>
<feature type="transmembrane region" description="Helical" evidence="10">
    <location>
        <begin position="32"/>
        <end position="54"/>
    </location>
</feature>
<feature type="transmembrane region" description="Helical" evidence="10">
    <location>
        <begin position="305"/>
        <end position="326"/>
    </location>
</feature>
<keyword evidence="7 10" id="KW-1133">Transmembrane helix</keyword>
<evidence type="ECO:0000256" key="5">
    <source>
        <dbReference type="ARBA" id="ARBA00022692"/>
    </source>
</evidence>
<organism evidence="13 14">
    <name type="scientific">Henriciella barbarensis</name>
    <dbReference type="NCBI Taxonomy" id="86342"/>
    <lineage>
        <taxon>Bacteria</taxon>
        <taxon>Pseudomonadati</taxon>
        <taxon>Pseudomonadota</taxon>
        <taxon>Alphaproteobacteria</taxon>
        <taxon>Hyphomonadales</taxon>
        <taxon>Hyphomonadaceae</taxon>
        <taxon>Henriciella</taxon>
    </lineage>
</organism>
<comment type="similarity">
    <text evidence="2">Belongs to the CcmF/CycK/Ccl1/NrfE/CcsA family.</text>
</comment>
<gene>
    <name evidence="13" type="ORF">D1224_14845</name>
</gene>
<feature type="transmembrane region" description="Helical" evidence="10">
    <location>
        <begin position="6"/>
        <end position="25"/>
    </location>
</feature>
<evidence type="ECO:0000256" key="2">
    <source>
        <dbReference type="ARBA" id="ARBA00009186"/>
    </source>
</evidence>
<protein>
    <submittedName>
        <fullName evidence="13">Heme lyase CcmF/NrfE family subunit</fullName>
    </submittedName>
</protein>
<dbReference type="GO" id="GO:0020037">
    <property type="term" value="F:heme binding"/>
    <property type="evidence" value="ECO:0007669"/>
    <property type="project" value="InterPro"/>
</dbReference>
<dbReference type="GO" id="GO:0005886">
    <property type="term" value="C:plasma membrane"/>
    <property type="evidence" value="ECO:0007669"/>
    <property type="project" value="UniProtKB-SubCell"/>
</dbReference>